<accession>A0A8H9TYB3</accession>
<reference evidence="1" key="2">
    <citation type="submission" date="2020-11" db="EMBL/GenBank/DDBJ databases">
        <authorList>
            <consortium name="NCBI Pathogen Detection Project"/>
        </authorList>
    </citation>
    <scope>NUCLEOTIDE SEQUENCE</scope>
    <source>
        <strain evidence="1">YDC697-2</strain>
    </source>
</reference>
<gene>
    <name evidence="1" type="ORF">I8Y00_005321</name>
</gene>
<name>A0A8H9TYB3_9ENTR</name>
<organism evidence="1">
    <name type="scientific">Citrobacter farmeri</name>
    <dbReference type="NCBI Taxonomy" id="67824"/>
    <lineage>
        <taxon>Bacteria</taxon>
        <taxon>Pseudomonadati</taxon>
        <taxon>Pseudomonadota</taxon>
        <taxon>Gammaproteobacteria</taxon>
        <taxon>Enterobacterales</taxon>
        <taxon>Enterobacteriaceae</taxon>
        <taxon>Citrobacter</taxon>
    </lineage>
</organism>
<evidence type="ECO:0000313" key="1">
    <source>
        <dbReference type="EMBL" id="HAT1588911.1"/>
    </source>
</evidence>
<dbReference type="Proteomes" id="UP000864563">
    <property type="component" value="Unassembled WGS sequence"/>
</dbReference>
<protein>
    <submittedName>
        <fullName evidence="1">Uncharacterized protein</fullName>
    </submittedName>
</protein>
<proteinExistence type="predicted"/>
<dbReference type="AlphaFoldDB" id="A0A8H9TYB3"/>
<sequence length="116" mass="13075">MNPFNLKQIPGITPKRTPAVIRDGVYSMNITPQPVNSSDSAATPLTNAQIDDLYYYVCQHGKMTDNDNRFFLAVAKTEEETAFFPDAPDYYSVFINEERWPVAAAAPMDNLYYLLG</sequence>
<reference evidence="1" key="1">
    <citation type="journal article" date="2018" name="Genome Biol.">
        <title>SKESA: strategic k-mer extension for scrupulous assemblies.</title>
        <authorList>
            <person name="Souvorov A."/>
            <person name="Agarwala R."/>
            <person name="Lipman D.J."/>
        </authorList>
    </citation>
    <scope>NUCLEOTIDE SEQUENCE</scope>
    <source>
        <strain evidence="1">YDC697-2</strain>
    </source>
</reference>
<comment type="caution">
    <text evidence="1">The sequence shown here is derived from an EMBL/GenBank/DDBJ whole genome shotgun (WGS) entry which is preliminary data.</text>
</comment>
<dbReference type="EMBL" id="DACSDU010000044">
    <property type="protein sequence ID" value="HAT1588911.1"/>
    <property type="molecule type" value="Genomic_DNA"/>
</dbReference>